<protein>
    <submittedName>
        <fullName evidence="1">Uncharacterized protein</fullName>
    </submittedName>
</protein>
<reference evidence="1" key="1">
    <citation type="journal article" date="2022" name="bioRxiv">
        <title>Sequencing and chromosome-scale assembly of the giantPleurodeles waltlgenome.</title>
        <authorList>
            <person name="Brown T."/>
            <person name="Elewa A."/>
            <person name="Iarovenko S."/>
            <person name="Subramanian E."/>
            <person name="Araus A.J."/>
            <person name="Petzold A."/>
            <person name="Susuki M."/>
            <person name="Suzuki K.-i.T."/>
            <person name="Hayashi T."/>
            <person name="Toyoda A."/>
            <person name="Oliveira C."/>
            <person name="Osipova E."/>
            <person name="Leigh N.D."/>
            <person name="Simon A."/>
            <person name="Yun M.H."/>
        </authorList>
    </citation>
    <scope>NUCLEOTIDE SEQUENCE</scope>
    <source>
        <strain evidence="1">20211129_DDA</strain>
        <tissue evidence="1">Liver</tissue>
    </source>
</reference>
<evidence type="ECO:0000313" key="1">
    <source>
        <dbReference type="EMBL" id="KAJ1113774.1"/>
    </source>
</evidence>
<name>A0AAV7NE89_PLEWA</name>
<keyword evidence="2" id="KW-1185">Reference proteome</keyword>
<dbReference type="Proteomes" id="UP001066276">
    <property type="component" value="Chromosome 8"/>
</dbReference>
<organism evidence="1 2">
    <name type="scientific">Pleurodeles waltl</name>
    <name type="common">Iberian ribbed newt</name>
    <dbReference type="NCBI Taxonomy" id="8319"/>
    <lineage>
        <taxon>Eukaryota</taxon>
        <taxon>Metazoa</taxon>
        <taxon>Chordata</taxon>
        <taxon>Craniata</taxon>
        <taxon>Vertebrata</taxon>
        <taxon>Euteleostomi</taxon>
        <taxon>Amphibia</taxon>
        <taxon>Batrachia</taxon>
        <taxon>Caudata</taxon>
        <taxon>Salamandroidea</taxon>
        <taxon>Salamandridae</taxon>
        <taxon>Pleurodelinae</taxon>
        <taxon>Pleurodeles</taxon>
    </lineage>
</organism>
<evidence type="ECO:0000313" key="2">
    <source>
        <dbReference type="Proteomes" id="UP001066276"/>
    </source>
</evidence>
<sequence length="124" mass="13742">MDSARKGRWYDVTAYGERVEEENFDLLAHLPSDERQRGLGKQRSGSMPDGCGDAWSGRGLSLPLREAGIVEWGQMIQNRKLYAWEELSAKTPEIIKIKIPSTAKLGLIPAMGVYEHKQIGVAAG</sequence>
<accession>A0AAV7NE89</accession>
<gene>
    <name evidence="1" type="ORF">NDU88_002016</name>
</gene>
<proteinExistence type="predicted"/>
<dbReference type="AlphaFoldDB" id="A0AAV7NE89"/>
<comment type="caution">
    <text evidence="1">The sequence shown here is derived from an EMBL/GenBank/DDBJ whole genome shotgun (WGS) entry which is preliminary data.</text>
</comment>
<dbReference type="EMBL" id="JANPWB010000012">
    <property type="protein sequence ID" value="KAJ1113774.1"/>
    <property type="molecule type" value="Genomic_DNA"/>
</dbReference>